<reference evidence="3 4" key="1">
    <citation type="submission" date="2016-10" db="EMBL/GenBank/DDBJ databases">
        <authorList>
            <person name="de Groot N.N."/>
        </authorList>
    </citation>
    <scope>NUCLEOTIDE SEQUENCE [LARGE SCALE GENOMIC DNA]</scope>
    <source>
        <strain evidence="3 4">OK461</strain>
    </source>
</reference>
<dbReference type="OrthoDB" id="4336480at2"/>
<name>A0A1I2WLQ8_9ACTN</name>
<evidence type="ECO:0000313" key="3">
    <source>
        <dbReference type="EMBL" id="SFH02320.1"/>
    </source>
</evidence>
<feature type="chain" id="PRO_5038295146" description="Bacteriocin (Lactococcin_972)" evidence="1">
    <location>
        <begin position="34"/>
        <end position="122"/>
    </location>
</feature>
<evidence type="ECO:0000256" key="1">
    <source>
        <dbReference type="SAM" id="SignalP"/>
    </source>
</evidence>
<dbReference type="EMBL" id="FONR01000038">
    <property type="protein sequence ID" value="SFH01685.1"/>
    <property type="molecule type" value="Genomic_DNA"/>
</dbReference>
<feature type="signal peptide" evidence="1">
    <location>
        <begin position="1"/>
        <end position="33"/>
    </location>
</feature>
<dbReference type="RefSeq" id="WP_143138395.1">
    <property type="nucleotide sequence ID" value="NZ_FONR01000038.1"/>
</dbReference>
<evidence type="ECO:0000313" key="2">
    <source>
        <dbReference type="EMBL" id="SFH01685.1"/>
    </source>
</evidence>
<protein>
    <recommendedName>
        <fullName evidence="5">Bacteriocin (Lactococcin_972)</fullName>
    </recommendedName>
</protein>
<proteinExistence type="predicted"/>
<accession>A0A1I2WLQ8</accession>
<keyword evidence="1" id="KW-0732">Signal</keyword>
<gene>
    <name evidence="2" type="ORF">SAMN02787118_13818</name>
    <name evidence="3" type="ORF">SAMN02787118_13856</name>
</gene>
<evidence type="ECO:0008006" key="5">
    <source>
        <dbReference type="Google" id="ProtNLM"/>
    </source>
</evidence>
<dbReference type="AlphaFoldDB" id="A0A1I2WLQ8"/>
<dbReference type="Proteomes" id="UP000181942">
    <property type="component" value="Unassembled WGS sequence"/>
</dbReference>
<organism evidence="3 4">
    <name type="scientific">Streptomyces mirabilis</name>
    <dbReference type="NCBI Taxonomy" id="68239"/>
    <lineage>
        <taxon>Bacteria</taxon>
        <taxon>Bacillati</taxon>
        <taxon>Actinomycetota</taxon>
        <taxon>Actinomycetes</taxon>
        <taxon>Kitasatosporales</taxon>
        <taxon>Streptomycetaceae</taxon>
        <taxon>Streptomyces</taxon>
    </lineage>
</organism>
<sequence>MTTMKTPARAGRIRRKSAALILAALSLSGTLAAASDASAATARPAASWLGKCYPYHKAGTKWAGGWCDGNGPHWQYWAFVNCSGSHRYFGPHHWAGDRRGSYVSCPAGRSYKSGGVYSGWVN</sequence>
<dbReference type="EMBL" id="FONR01000038">
    <property type="protein sequence ID" value="SFH02320.1"/>
    <property type="molecule type" value="Genomic_DNA"/>
</dbReference>
<evidence type="ECO:0000313" key="4">
    <source>
        <dbReference type="Proteomes" id="UP000181942"/>
    </source>
</evidence>